<evidence type="ECO:0000313" key="2">
    <source>
        <dbReference type="Proteomes" id="UP000199421"/>
    </source>
</evidence>
<proteinExistence type="predicted"/>
<dbReference type="InterPro" id="IPR029069">
    <property type="entry name" value="HotDog_dom_sf"/>
</dbReference>
<dbReference type="STRING" id="407022.SAMN05661044_00489"/>
<sequence>MKVSERTLKWVMRLYPPLLFQRIWVKKFHKGFKGVDVKIVRSILNRNYNASIFGGTIYAASDPFFALLFDQIFKRKGYKTRVWLKSASIDYIKPGRTSLYFQIKITEKEIDQAKNDLDNLGKFIKKFPMEIKDSKGVLCAQVINEVYVRNLKYRDEQPTIAY</sequence>
<evidence type="ECO:0008006" key="3">
    <source>
        <dbReference type="Google" id="ProtNLM"/>
    </source>
</evidence>
<dbReference type="EMBL" id="FOAF01000001">
    <property type="protein sequence ID" value="SEK53982.1"/>
    <property type="molecule type" value="Genomic_DNA"/>
</dbReference>
<dbReference type="InterPro" id="IPR027961">
    <property type="entry name" value="DUF4442"/>
</dbReference>
<dbReference type="SUPFAM" id="SSF54637">
    <property type="entry name" value="Thioesterase/thiol ester dehydrase-isomerase"/>
    <property type="match status" value="1"/>
</dbReference>
<organism evidence="1 2">
    <name type="scientific">Olivibacter domesticus</name>
    <name type="common">Pseudosphingobacterium domesticum</name>
    <dbReference type="NCBI Taxonomy" id="407022"/>
    <lineage>
        <taxon>Bacteria</taxon>
        <taxon>Pseudomonadati</taxon>
        <taxon>Bacteroidota</taxon>
        <taxon>Sphingobacteriia</taxon>
        <taxon>Sphingobacteriales</taxon>
        <taxon>Sphingobacteriaceae</taxon>
        <taxon>Olivibacter</taxon>
    </lineage>
</organism>
<dbReference type="Proteomes" id="UP000199421">
    <property type="component" value="Unassembled WGS sequence"/>
</dbReference>
<protein>
    <recommendedName>
        <fullName evidence="3">Acyl-coenzyme A thioesterase PaaI, contains HGG motif</fullName>
    </recommendedName>
</protein>
<dbReference type="AlphaFoldDB" id="A0A1H7HWL6"/>
<keyword evidence="2" id="KW-1185">Reference proteome</keyword>
<dbReference type="RefSeq" id="WP_093317820.1">
    <property type="nucleotide sequence ID" value="NZ_FOAF01000001.1"/>
</dbReference>
<dbReference type="Gene3D" id="3.10.129.10">
    <property type="entry name" value="Hotdog Thioesterase"/>
    <property type="match status" value="1"/>
</dbReference>
<dbReference type="Pfam" id="PF14539">
    <property type="entry name" value="DUF4442"/>
    <property type="match status" value="1"/>
</dbReference>
<evidence type="ECO:0000313" key="1">
    <source>
        <dbReference type="EMBL" id="SEK53982.1"/>
    </source>
</evidence>
<dbReference type="OrthoDB" id="9814774at2"/>
<accession>A0A1H7HWL6</accession>
<gene>
    <name evidence="1" type="ORF">SAMN05661044_00489</name>
</gene>
<name>A0A1H7HWL6_OLID1</name>
<reference evidence="2" key="1">
    <citation type="submission" date="2016-10" db="EMBL/GenBank/DDBJ databases">
        <authorList>
            <person name="Varghese N."/>
            <person name="Submissions S."/>
        </authorList>
    </citation>
    <scope>NUCLEOTIDE SEQUENCE [LARGE SCALE GENOMIC DNA]</scope>
    <source>
        <strain evidence="2">DSM 18733</strain>
    </source>
</reference>